<protein>
    <submittedName>
        <fullName evidence="3">Uncharacterized protein</fullName>
    </submittedName>
</protein>
<dbReference type="Proteomes" id="UP001142393">
    <property type="component" value="Unassembled WGS sequence"/>
</dbReference>
<feature type="region of interest" description="Disordered" evidence="1">
    <location>
        <begin position="77"/>
        <end position="112"/>
    </location>
</feature>
<organism evidence="3 4">
    <name type="scientific">Lentinula detonsa</name>
    <dbReference type="NCBI Taxonomy" id="2804962"/>
    <lineage>
        <taxon>Eukaryota</taxon>
        <taxon>Fungi</taxon>
        <taxon>Dikarya</taxon>
        <taxon>Basidiomycota</taxon>
        <taxon>Agaricomycotina</taxon>
        <taxon>Agaricomycetes</taxon>
        <taxon>Agaricomycetidae</taxon>
        <taxon>Agaricales</taxon>
        <taxon>Marasmiineae</taxon>
        <taxon>Omphalotaceae</taxon>
        <taxon>Lentinula</taxon>
    </lineage>
</organism>
<evidence type="ECO:0000313" key="4">
    <source>
        <dbReference type="Proteomes" id="UP001142393"/>
    </source>
</evidence>
<evidence type="ECO:0000256" key="2">
    <source>
        <dbReference type="SAM" id="Phobius"/>
    </source>
</evidence>
<feature type="compositionally biased region" description="Polar residues" evidence="1">
    <location>
        <begin position="87"/>
        <end position="99"/>
    </location>
</feature>
<keyword evidence="2" id="KW-1133">Transmembrane helix</keyword>
<feature type="region of interest" description="Disordered" evidence="1">
    <location>
        <begin position="201"/>
        <end position="247"/>
    </location>
</feature>
<reference evidence="3 4" key="1">
    <citation type="journal article" date="2023" name="Proc. Natl. Acad. Sci. U.S.A.">
        <title>A global phylogenomic analysis of the shiitake genus Lentinula.</title>
        <authorList>
            <person name="Sierra-Patev S."/>
            <person name="Min B."/>
            <person name="Naranjo-Ortiz M."/>
            <person name="Looney B."/>
            <person name="Konkel Z."/>
            <person name="Slot J.C."/>
            <person name="Sakamoto Y."/>
            <person name="Steenwyk J.L."/>
            <person name="Rokas A."/>
            <person name="Carro J."/>
            <person name="Camarero S."/>
            <person name="Ferreira P."/>
            <person name="Molpeceres G."/>
            <person name="Ruiz-Duenas F.J."/>
            <person name="Serrano A."/>
            <person name="Henrissat B."/>
            <person name="Drula E."/>
            <person name="Hughes K.W."/>
            <person name="Mata J.L."/>
            <person name="Ishikawa N.K."/>
            <person name="Vargas-Isla R."/>
            <person name="Ushijima S."/>
            <person name="Smith C.A."/>
            <person name="Donoghue J."/>
            <person name="Ahrendt S."/>
            <person name="Andreopoulos W."/>
            <person name="He G."/>
            <person name="LaButti K."/>
            <person name="Lipzen A."/>
            <person name="Ng V."/>
            <person name="Riley R."/>
            <person name="Sandor L."/>
            <person name="Barry K."/>
            <person name="Martinez A.T."/>
            <person name="Xiao Y."/>
            <person name="Gibbons J.G."/>
            <person name="Terashima K."/>
            <person name="Grigoriev I.V."/>
            <person name="Hibbett D."/>
        </authorList>
    </citation>
    <scope>NUCLEOTIDE SEQUENCE [LARGE SCALE GENOMIC DNA]</scope>
    <source>
        <strain evidence="3 4">TFB7810</strain>
    </source>
</reference>
<gene>
    <name evidence="3" type="ORF">DFH05DRAFT_1558148</name>
</gene>
<dbReference type="EMBL" id="JANVFU010000009">
    <property type="protein sequence ID" value="KAJ3742880.1"/>
    <property type="molecule type" value="Genomic_DNA"/>
</dbReference>
<evidence type="ECO:0000313" key="3">
    <source>
        <dbReference type="EMBL" id="KAJ3742880.1"/>
    </source>
</evidence>
<feature type="compositionally biased region" description="Polar residues" evidence="1">
    <location>
        <begin position="233"/>
        <end position="247"/>
    </location>
</feature>
<sequence length="247" mass="27741">MPQKLLAFHPNCYSRLHQKKKLRSYTSVELYTDCISVFAVPIPVVSQKMRSIFTILVYLLFWVAVIFAAPFRANPNSSKSDIIPRSSLPSNKAYQQRPQPASEVVEGPGVPPPLVRLEHHTITVTRIKATMTSGQPPKPCHEVPSKDGERLKKRLKSYFETVWKFRQDSVDIKFDENIIEYDLGDVEADFVFEYRFNRSGSRPTTGFVASSRRPSLAAPQSPPLDGSMAEVFSGTSSVNSDGFVTRA</sequence>
<keyword evidence="2" id="KW-0812">Transmembrane</keyword>
<comment type="caution">
    <text evidence="3">The sequence shown here is derived from an EMBL/GenBank/DDBJ whole genome shotgun (WGS) entry which is preliminary data.</text>
</comment>
<feature type="transmembrane region" description="Helical" evidence="2">
    <location>
        <begin position="52"/>
        <end position="71"/>
    </location>
</feature>
<keyword evidence="2" id="KW-0472">Membrane</keyword>
<proteinExistence type="predicted"/>
<evidence type="ECO:0000256" key="1">
    <source>
        <dbReference type="SAM" id="MobiDB-lite"/>
    </source>
</evidence>
<name>A0A9W8NXH9_9AGAR</name>
<dbReference type="AlphaFoldDB" id="A0A9W8NXH9"/>
<accession>A0A9W8NXH9</accession>
<keyword evidence="4" id="KW-1185">Reference proteome</keyword>